<keyword evidence="13" id="KW-0843">Virulence</keyword>
<comment type="catalytic activity">
    <reaction evidence="1">
        <text>ATP + protein L-histidine = ADP + protein N-phospho-L-histidine.</text>
        <dbReference type="EC" id="2.7.13.3"/>
    </reaction>
</comment>
<keyword evidence="4" id="KW-1003">Cell membrane</keyword>
<dbReference type="EMBL" id="PPQW01000021">
    <property type="protein sequence ID" value="PNZ68082.1"/>
    <property type="molecule type" value="Genomic_DNA"/>
</dbReference>
<evidence type="ECO:0000256" key="2">
    <source>
        <dbReference type="ARBA" id="ARBA00004651"/>
    </source>
</evidence>
<dbReference type="RefSeq" id="WP_059107478.1">
    <property type="nucleotide sequence ID" value="NZ_AP024589.1"/>
</dbReference>
<dbReference type="PANTHER" id="PTHR45528:SF11">
    <property type="entry name" value="HISTIDINE KINASE"/>
    <property type="match status" value="1"/>
</dbReference>
<organism evidence="21 22">
    <name type="scientific">Staphylococcus auricularis</name>
    <dbReference type="NCBI Taxonomy" id="29379"/>
    <lineage>
        <taxon>Bacteria</taxon>
        <taxon>Bacillati</taxon>
        <taxon>Bacillota</taxon>
        <taxon>Bacilli</taxon>
        <taxon>Bacillales</taxon>
        <taxon>Staphylococcaceae</taxon>
        <taxon>Staphylococcus</taxon>
    </lineage>
</organism>
<evidence type="ECO:0000256" key="1">
    <source>
        <dbReference type="ARBA" id="ARBA00000085"/>
    </source>
</evidence>
<dbReference type="SUPFAM" id="SSF47384">
    <property type="entry name" value="Homodimeric domain of signal transducing histidine kinase"/>
    <property type="match status" value="1"/>
</dbReference>
<keyword evidence="14 17" id="KW-0472">Membrane</keyword>
<evidence type="ECO:0000256" key="12">
    <source>
        <dbReference type="ARBA" id="ARBA00023012"/>
    </source>
</evidence>
<evidence type="ECO:0000256" key="3">
    <source>
        <dbReference type="ARBA" id="ARBA00012438"/>
    </source>
</evidence>
<dbReference type="Pfam" id="PF00672">
    <property type="entry name" value="HAMP"/>
    <property type="match status" value="1"/>
</dbReference>
<evidence type="ECO:0000313" key="21">
    <source>
        <dbReference type="EMBL" id="PNZ68082.1"/>
    </source>
</evidence>
<evidence type="ECO:0000259" key="18">
    <source>
        <dbReference type="PROSITE" id="PS50109"/>
    </source>
</evidence>
<evidence type="ECO:0000256" key="16">
    <source>
        <dbReference type="ARBA" id="ARBA00040841"/>
    </source>
</evidence>
<evidence type="ECO:0000256" key="11">
    <source>
        <dbReference type="ARBA" id="ARBA00022989"/>
    </source>
</evidence>
<evidence type="ECO:0000259" key="19">
    <source>
        <dbReference type="PROSITE" id="PS50885"/>
    </source>
</evidence>
<dbReference type="PRINTS" id="PR00344">
    <property type="entry name" value="BCTRLSENSOR"/>
</dbReference>
<accession>A0AAP8TTG0</accession>
<feature type="transmembrane region" description="Helical" evidence="17">
    <location>
        <begin position="164"/>
        <end position="189"/>
    </location>
</feature>
<comment type="function">
    <text evidence="15">Member of the two-component regulatory system HssS/HssR involved in intracellular heme homeostasis and tempering of staphylococcal virulence. HssS functions as a heme sensor histidine kinase which is autophosphorylated at a histidine residue and transfers its phosphate group to an aspartate residue of HssR. HssR/HssS activates the expression of hrtAB, an efflux pump, in response to extracellular heme, hemin, hemoglobin or blood.</text>
</comment>
<keyword evidence="10" id="KW-0067">ATP-binding</keyword>
<dbReference type="EC" id="2.7.13.3" evidence="3"/>
<dbReference type="GeneID" id="64981474"/>
<evidence type="ECO:0000256" key="9">
    <source>
        <dbReference type="ARBA" id="ARBA00022777"/>
    </source>
</evidence>
<keyword evidence="5" id="KW-0597">Phosphoprotein</keyword>
<dbReference type="InterPro" id="IPR036890">
    <property type="entry name" value="HATPase_C_sf"/>
</dbReference>
<dbReference type="InterPro" id="IPR036097">
    <property type="entry name" value="HisK_dim/P_sf"/>
</dbReference>
<dbReference type="Proteomes" id="UP001171687">
    <property type="component" value="Unassembled WGS sequence"/>
</dbReference>
<dbReference type="InterPro" id="IPR003594">
    <property type="entry name" value="HATPase_dom"/>
</dbReference>
<dbReference type="Pfam" id="PF02518">
    <property type="entry name" value="HATPase_c"/>
    <property type="match status" value="1"/>
</dbReference>
<feature type="transmembrane region" description="Helical" evidence="17">
    <location>
        <begin position="9"/>
        <end position="32"/>
    </location>
</feature>
<evidence type="ECO:0000256" key="10">
    <source>
        <dbReference type="ARBA" id="ARBA00022840"/>
    </source>
</evidence>
<dbReference type="SMART" id="SM00387">
    <property type="entry name" value="HATPase_c"/>
    <property type="match status" value="1"/>
</dbReference>
<evidence type="ECO:0000256" key="14">
    <source>
        <dbReference type="ARBA" id="ARBA00023136"/>
    </source>
</evidence>
<dbReference type="SMART" id="SM00304">
    <property type="entry name" value="HAMP"/>
    <property type="match status" value="1"/>
</dbReference>
<keyword evidence="9 21" id="KW-0418">Kinase</keyword>
<dbReference type="Gene3D" id="3.30.565.10">
    <property type="entry name" value="Histidine kinase-like ATPase, C-terminal domain"/>
    <property type="match status" value="1"/>
</dbReference>
<dbReference type="GO" id="GO:0000155">
    <property type="term" value="F:phosphorelay sensor kinase activity"/>
    <property type="evidence" value="ECO:0007669"/>
    <property type="project" value="InterPro"/>
</dbReference>
<dbReference type="InterPro" id="IPR004358">
    <property type="entry name" value="Sig_transdc_His_kin-like_C"/>
</dbReference>
<evidence type="ECO:0000256" key="8">
    <source>
        <dbReference type="ARBA" id="ARBA00022741"/>
    </source>
</evidence>
<dbReference type="EMBL" id="JAUHQC010000011">
    <property type="protein sequence ID" value="MDN4533611.1"/>
    <property type="molecule type" value="Genomic_DNA"/>
</dbReference>
<dbReference type="GO" id="GO:0005524">
    <property type="term" value="F:ATP binding"/>
    <property type="evidence" value="ECO:0007669"/>
    <property type="project" value="UniProtKB-KW"/>
</dbReference>
<dbReference type="PROSITE" id="PS50885">
    <property type="entry name" value="HAMP"/>
    <property type="match status" value="1"/>
</dbReference>
<reference evidence="21 22" key="1">
    <citation type="submission" date="2017-08" db="EMBL/GenBank/DDBJ databases">
        <title>Draft genome sequences of 64 type strains of genus Staph aureus.</title>
        <authorList>
            <person name="Cole K."/>
            <person name="Golubchik T."/>
            <person name="Russell J."/>
            <person name="Foster D."/>
            <person name="Llewelyn M."/>
            <person name="Wilson D."/>
            <person name="Crook D."/>
            <person name="Paul J."/>
        </authorList>
    </citation>
    <scope>NUCLEOTIDE SEQUENCE [LARGE SCALE GENOMIC DNA]</scope>
    <source>
        <strain evidence="21 22">NCTC 12101</strain>
    </source>
</reference>
<dbReference type="InterPro" id="IPR005467">
    <property type="entry name" value="His_kinase_dom"/>
</dbReference>
<gene>
    <name evidence="21" type="ORF">CD158_04770</name>
    <name evidence="20" type="ORF">QYH67_08560</name>
</gene>
<dbReference type="CDD" id="cd00075">
    <property type="entry name" value="HATPase"/>
    <property type="match status" value="1"/>
</dbReference>
<evidence type="ECO:0000256" key="7">
    <source>
        <dbReference type="ARBA" id="ARBA00022692"/>
    </source>
</evidence>
<dbReference type="SUPFAM" id="SSF55874">
    <property type="entry name" value="ATPase domain of HSP90 chaperone/DNA topoisomerase II/histidine kinase"/>
    <property type="match status" value="1"/>
</dbReference>
<evidence type="ECO:0000313" key="22">
    <source>
        <dbReference type="Proteomes" id="UP000242470"/>
    </source>
</evidence>
<dbReference type="Proteomes" id="UP000242470">
    <property type="component" value="Unassembled WGS sequence"/>
</dbReference>
<feature type="domain" description="HAMP" evidence="19">
    <location>
        <begin position="186"/>
        <end position="238"/>
    </location>
</feature>
<dbReference type="Pfam" id="PF00512">
    <property type="entry name" value="HisKA"/>
    <property type="match status" value="1"/>
</dbReference>
<dbReference type="InterPro" id="IPR050398">
    <property type="entry name" value="HssS/ArlS-like"/>
</dbReference>
<evidence type="ECO:0000313" key="20">
    <source>
        <dbReference type="EMBL" id="MDN4533611.1"/>
    </source>
</evidence>
<keyword evidence="6" id="KW-0808">Transferase</keyword>
<proteinExistence type="predicted"/>
<dbReference type="InterPro" id="IPR003661">
    <property type="entry name" value="HisK_dim/P_dom"/>
</dbReference>
<sequence>MFKSLYSRIAVYTITVMFLSALISFLATNVYYHFNLKPSNDSKIIRTLQEAKQYQEQNDIPSLTHYFEHLGEMNYQLLTVSEDGDKKFYGEHFREDNIKPEAIHQVLDGHDYHGIKNQPYEPFITGFFDNVTSNTVGVPFYDNGKTIAVFMRPDIGQTFSEFRIFLAVLLILLLTISIILVIASTYAIIKPVQQLKKATEHLMEGDFDTPIRVTRQDELGILQRHFDIMRVSLKQLDDMRQHFVQNVSHEIKTPLTHIHHLLNELKRTTSQAKREQYIDEIYQVTSQLSDLTKELLLLAELDNANHLKFEDEVQLDQLLTQIIRHNQFAADQKDIVVLSDLEPVRYQGNLRLLHQALQNFITNAIKYSPHEGWISVELGQNAQTVTCRISDNGKGMTTETQQRLFERFYKVSRHDNSNGLGLAIAKTIIELHAGRIHVESTIGEGTTFTIELPLPPTPNA</sequence>
<dbReference type="SMART" id="SM00388">
    <property type="entry name" value="HisKA"/>
    <property type="match status" value="1"/>
</dbReference>
<dbReference type="InterPro" id="IPR003660">
    <property type="entry name" value="HAMP_dom"/>
</dbReference>
<evidence type="ECO:0000256" key="6">
    <source>
        <dbReference type="ARBA" id="ARBA00022679"/>
    </source>
</evidence>
<dbReference type="PANTHER" id="PTHR45528">
    <property type="entry name" value="SENSOR HISTIDINE KINASE CPXA"/>
    <property type="match status" value="1"/>
</dbReference>
<dbReference type="AlphaFoldDB" id="A0AAP8TTG0"/>
<name>A0AAP8TTG0_9STAP</name>
<evidence type="ECO:0000256" key="17">
    <source>
        <dbReference type="SAM" id="Phobius"/>
    </source>
</evidence>
<dbReference type="CDD" id="cd06225">
    <property type="entry name" value="HAMP"/>
    <property type="match status" value="1"/>
</dbReference>
<dbReference type="FunFam" id="3.30.565.10:FF:000006">
    <property type="entry name" value="Sensor histidine kinase WalK"/>
    <property type="match status" value="1"/>
</dbReference>
<comment type="subcellular location">
    <subcellularLocation>
        <location evidence="2">Cell membrane</location>
        <topology evidence="2">Multi-pass membrane protein</topology>
    </subcellularLocation>
</comment>
<evidence type="ECO:0000256" key="15">
    <source>
        <dbReference type="ARBA" id="ARBA00037219"/>
    </source>
</evidence>
<comment type="caution">
    <text evidence="21">The sequence shown here is derived from an EMBL/GenBank/DDBJ whole genome shotgun (WGS) entry which is preliminary data.</text>
</comment>
<dbReference type="PROSITE" id="PS50109">
    <property type="entry name" value="HIS_KIN"/>
    <property type="match status" value="1"/>
</dbReference>
<reference evidence="20" key="2">
    <citation type="submission" date="2023-07" db="EMBL/GenBank/DDBJ databases">
        <title>Evaluation of the beneficial properties of pineapple isolates.</title>
        <authorList>
            <person name="Adefiranye O."/>
        </authorList>
    </citation>
    <scope>NUCLEOTIDE SEQUENCE</scope>
    <source>
        <strain evidence="20">PAPLE_T1</strain>
    </source>
</reference>
<keyword evidence="12" id="KW-0902">Two-component regulatory system</keyword>
<evidence type="ECO:0000256" key="13">
    <source>
        <dbReference type="ARBA" id="ARBA00023026"/>
    </source>
</evidence>
<dbReference type="GO" id="GO:0005886">
    <property type="term" value="C:plasma membrane"/>
    <property type="evidence" value="ECO:0007669"/>
    <property type="project" value="UniProtKB-SubCell"/>
</dbReference>
<evidence type="ECO:0000256" key="5">
    <source>
        <dbReference type="ARBA" id="ARBA00022553"/>
    </source>
</evidence>
<feature type="domain" description="Histidine kinase" evidence="18">
    <location>
        <begin position="246"/>
        <end position="456"/>
    </location>
</feature>
<dbReference type="Gene3D" id="1.10.287.130">
    <property type="match status" value="1"/>
</dbReference>
<dbReference type="Gene3D" id="6.10.340.10">
    <property type="match status" value="1"/>
</dbReference>
<protein>
    <recommendedName>
        <fullName evidence="16">Heme sensor protein HssS</fullName>
        <ecNumber evidence="3">2.7.13.3</ecNumber>
    </recommendedName>
</protein>
<keyword evidence="8" id="KW-0547">Nucleotide-binding</keyword>
<keyword evidence="7 17" id="KW-0812">Transmembrane</keyword>
<dbReference type="CDD" id="cd00082">
    <property type="entry name" value="HisKA"/>
    <property type="match status" value="1"/>
</dbReference>
<evidence type="ECO:0000256" key="4">
    <source>
        <dbReference type="ARBA" id="ARBA00022475"/>
    </source>
</evidence>
<keyword evidence="11 17" id="KW-1133">Transmembrane helix</keyword>
<dbReference type="SUPFAM" id="SSF158472">
    <property type="entry name" value="HAMP domain-like"/>
    <property type="match status" value="1"/>
</dbReference>